<name>A0A7T4DIL7_9MICO</name>
<evidence type="ECO:0000256" key="2">
    <source>
        <dbReference type="ARBA" id="ARBA00005262"/>
    </source>
</evidence>
<feature type="transmembrane region" description="Helical" evidence="8">
    <location>
        <begin position="402"/>
        <end position="435"/>
    </location>
</feature>
<comment type="subcellular location">
    <subcellularLocation>
        <location evidence="1">Cell membrane</location>
        <topology evidence="1">Multi-pass membrane protein</topology>
    </subcellularLocation>
</comment>
<dbReference type="GO" id="GO:0005886">
    <property type="term" value="C:plasma membrane"/>
    <property type="evidence" value="ECO:0007669"/>
    <property type="project" value="UniProtKB-SubCell"/>
</dbReference>
<feature type="transmembrane region" description="Helical" evidence="8">
    <location>
        <begin position="238"/>
        <end position="258"/>
    </location>
</feature>
<feature type="transmembrane region" description="Helical" evidence="8">
    <location>
        <begin position="117"/>
        <end position="138"/>
    </location>
</feature>
<keyword evidence="6 8" id="KW-0472">Membrane</keyword>
<dbReference type="PIRSF" id="PIRSF004810">
    <property type="entry name" value="ChrA"/>
    <property type="match status" value="1"/>
</dbReference>
<dbReference type="GO" id="GO:0015109">
    <property type="term" value="F:chromate transmembrane transporter activity"/>
    <property type="evidence" value="ECO:0007669"/>
    <property type="project" value="InterPro"/>
</dbReference>
<feature type="compositionally biased region" description="Low complexity" evidence="7">
    <location>
        <begin position="213"/>
        <end position="224"/>
    </location>
</feature>
<comment type="similarity">
    <text evidence="2">Belongs to the chromate ion transporter (CHR) (TC 2.A.51) family.</text>
</comment>
<proteinExistence type="inferred from homology"/>
<dbReference type="RefSeq" id="WP_198499531.1">
    <property type="nucleotide sequence ID" value="NZ_CP065989.1"/>
</dbReference>
<evidence type="ECO:0000256" key="7">
    <source>
        <dbReference type="SAM" id="MobiDB-lite"/>
    </source>
</evidence>
<dbReference type="PANTHER" id="PTHR33567">
    <property type="entry name" value="CHROMATE ION TRANSPORTER (EUROFUNG)"/>
    <property type="match status" value="1"/>
</dbReference>
<evidence type="ECO:0000256" key="3">
    <source>
        <dbReference type="ARBA" id="ARBA00022475"/>
    </source>
</evidence>
<feature type="region of interest" description="Disordered" evidence="7">
    <location>
        <begin position="199"/>
        <end position="224"/>
    </location>
</feature>
<evidence type="ECO:0000313" key="10">
    <source>
        <dbReference type="Proteomes" id="UP000595374"/>
    </source>
</evidence>
<organism evidence="9 10">
    <name type="scientific">Brevibacterium casei</name>
    <dbReference type="NCBI Taxonomy" id="33889"/>
    <lineage>
        <taxon>Bacteria</taxon>
        <taxon>Bacillati</taxon>
        <taxon>Actinomycetota</taxon>
        <taxon>Actinomycetes</taxon>
        <taxon>Micrococcales</taxon>
        <taxon>Brevibacteriaceae</taxon>
        <taxon>Brevibacterium</taxon>
    </lineage>
</organism>
<keyword evidence="4 8" id="KW-0812">Transmembrane</keyword>
<dbReference type="Pfam" id="PF02417">
    <property type="entry name" value="Chromate_transp"/>
    <property type="match status" value="2"/>
</dbReference>
<dbReference type="AlphaFoldDB" id="A0A7T4DIL7"/>
<feature type="transmembrane region" description="Helical" evidence="8">
    <location>
        <begin position="336"/>
        <end position="361"/>
    </location>
</feature>
<evidence type="ECO:0000256" key="8">
    <source>
        <dbReference type="SAM" id="Phobius"/>
    </source>
</evidence>
<dbReference type="EMBL" id="CP065989">
    <property type="protein sequence ID" value="QQB14465.1"/>
    <property type="molecule type" value="Genomic_DNA"/>
</dbReference>
<feature type="transmembrane region" description="Helical" evidence="8">
    <location>
        <begin position="373"/>
        <end position="390"/>
    </location>
</feature>
<evidence type="ECO:0000256" key="4">
    <source>
        <dbReference type="ARBA" id="ARBA00022692"/>
    </source>
</evidence>
<protein>
    <submittedName>
        <fullName evidence="9">Chromate efflux transporter</fullName>
    </submittedName>
</protein>
<dbReference type="InterPro" id="IPR003370">
    <property type="entry name" value="Chromate_transpt"/>
</dbReference>
<gene>
    <name evidence="9" type="primary">chrA</name>
    <name evidence="9" type="ORF">I6H47_00155</name>
</gene>
<dbReference type="NCBIfam" id="TIGR00937">
    <property type="entry name" value="2A51"/>
    <property type="match status" value="1"/>
</dbReference>
<reference evidence="9 10" key="1">
    <citation type="submission" date="2020-12" db="EMBL/GenBank/DDBJ databases">
        <title>FDA dAtabase for Regulatory Grade micrObial Sequences (FDA-ARGOS): Supporting development and validation of Infectious Disease Dx tests.</title>
        <authorList>
            <person name="Sproer C."/>
            <person name="Gronow S."/>
            <person name="Severitt S."/>
            <person name="Schroder I."/>
            <person name="Tallon L."/>
            <person name="Sadzewicz L."/>
            <person name="Zhao X."/>
            <person name="Boylan J."/>
            <person name="Ott S."/>
            <person name="Bowen H."/>
            <person name="Vavikolanu K."/>
            <person name="Mehta A."/>
            <person name="Aluvathingal J."/>
            <person name="Nadendla S."/>
            <person name="Lowell S."/>
            <person name="Myers T."/>
            <person name="Yan Y."/>
            <person name="Sichtig H."/>
        </authorList>
    </citation>
    <scope>NUCLEOTIDE SEQUENCE [LARGE SCALE GENOMIC DNA]</scope>
    <source>
        <strain evidence="9 10">FDAARGOS_990</strain>
    </source>
</reference>
<evidence type="ECO:0000256" key="6">
    <source>
        <dbReference type="ARBA" id="ARBA00023136"/>
    </source>
</evidence>
<keyword evidence="3" id="KW-1003">Cell membrane</keyword>
<feature type="transmembrane region" description="Helical" evidence="8">
    <location>
        <begin position="150"/>
        <end position="177"/>
    </location>
</feature>
<evidence type="ECO:0000256" key="5">
    <source>
        <dbReference type="ARBA" id="ARBA00022989"/>
    </source>
</evidence>
<dbReference type="InterPro" id="IPR014047">
    <property type="entry name" value="Chr_Tranpt_l_chain"/>
</dbReference>
<sequence>MSTTVTRHPGTVGEVFRVFLRLGLTSFGGPVAHLGYFRETFVVRRRWLTDSAYADVVALCQFLPGPASSQVGMAIGLQRAGFGGLLAAWFAFTMPSAIVLVAFAYGFDAFGDALGTGWLDGVKAAAVAIVAGAVLGMGKSLAPDAKRATIAGLAAVIVLLIPFPIVQVLAIIVGAGLGLTWLRPEEATIRAEAAAAAAEETSASAEETESSDGTESGRSAESEASAPTGFRVSVSKRVGAAALLVFAALLVLLPIATALTGDPTLRLTDIFYRAGSLVFGGGHVVLPLLDAETVRAGLVDSETFLAGYGAAQAVPGPLFTFAAFLGASMTTEPTGLLGATIALLAIFLPAGLLTVGALPFWQSLHGSVHARRALLGVNAAVVGLLGAALFDPVFVEGITSPATLAIALAAFIALTRWNLPAWAVVLIAAAIGAIAL</sequence>
<keyword evidence="5 8" id="KW-1133">Transmembrane helix</keyword>
<evidence type="ECO:0000256" key="1">
    <source>
        <dbReference type="ARBA" id="ARBA00004651"/>
    </source>
</evidence>
<feature type="transmembrane region" description="Helical" evidence="8">
    <location>
        <begin position="18"/>
        <end position="37"/>
    </location>
</feature>
<dbReference type="PANTHER" id="PTHR33567:SF3">
    <property type="entry name" value="CHROMATE ION TRANSPORTER (EUROFUNG)"/>
    <property type="match status" value="1"/>
</dbReference>
<feature type="transmembrane region" description="Helical" evidence="8">
    <location>
        <begin position="82"/>
        <end position="105"/>
    </location>
</feature>
<evidence type="ECO:0000313" key="9">
    <source>
        <dbReference type="EMBL" id="QQB14465.1"/>
    </source>
</evidence>
<accession>A0A7T4DIL7</accession>
<dbReference type="Proteomes" id="UP000595374">
    <property type="component" value="Chromosome"/>
</dbReference>